<dbReference type="Proteomes" id="UP001321741">
    <property type="component" value="Chromosome"/>
</dbReference>
<accession>A0ABN6SLS7</accession>
<dbReference type="EMBL" id="AP026803">
    <property type="protein sequence ID" value="BDR61174.1"/>
    <property type="molecule type" value="Genomic_DNA"/>
</dbReference>
<evidence type="ECO:0000313" key="1">
    <source>
        <dbReference type="EMBL" id="BDR61174.1"/>
    </source>
</evidence>
<keyword evidence="1" id="KW-0418">Kinase</keyword>
<reference evidence="1 2" key="1">
    <citation type="journal article" date="2023" name="Microbiol. Spectr.">
        <title>Symbiosis of Carpenter Bees with Uncharacterized Lactic Acid Bacteria Showing NAD Auxotrophy.</title>
        <authorList>
            <person name="Kawasaki S."/>
            <person name="Ozawa K."/>
            <person name="Mori T."/>
            <person name="Yamamoto A."/>
            <person name="Ito M."/>
            <person name="Ohkuma M."/>
            <person name="Sakamoto M."/>
            <person name="Matsutani M."/>
        </authorList>
    </citation>
    <scope>NUCLEOTIDE SEQUENCE [LARGE SCALE GENOMIC DNA]</scope>
    <source>
        <strain evidence="1 2">Kim32-2</strain>
    </source>
</reference>
<protein>
    <submittedName>
        <fullName evidence="1">Kinase</fullName>
    </submittedName>
</protein>
<dbReference type="Pfam" id="PF13671">
    <property type="entry name" value="AAA_33"/>
    <property type="match status" value="1"/>
</dbReference>
<dbReference type="InterPro" id="IPR027417">
    <property type="entry name" value="P-loop_NTPase"/>
</dbReference>
<evidence type="ECO:0000313" key="2">
    <source>
        <dbReference type="Proteomes" id="UP001321741"/>
    </source>
</evidence>
<sequence length="202" mass="23872">MKKTLLLLAGCPGTGKSYLGKLICKAIPDFFNETSIDFFKEKLYDEQGFNNIEEKKQLDDQAYSLFYQSIETLMEKGKSIISDYPFSYRQHDSLQRLANQYAFQVITITLTCDPDVLYQRQRQRDLDPDRHLGFIMNHFHQGDTLPDRTKMDIQKTKAEFEKFNKIRDYENFSLGKTIFLNVSDFRKVEYDEVIVKVKTWLE</sequence>
<proteinExistence type="predicted"/>
<name>A0ABN6SLS7_9LACO</name>
<dbReference type="SUPFAM" id="SSF52540">
    <property type="entry name" value="P-loop containing nucleoside triphosphate hydrolases"/>
    <property type="match status" value="1"/>
</dbReference>
<dbReference type="GO" id="GO:0016301">
    <property type="term" value="F:kinase activity"/>
    <property type="evidence" value="ECO:0007669"/>
    <property type="project" value="UniProtKB-KW"/>
</dbReference>
<keyword evidence="2" id="KW-1185">Reference proteome</keyword>
<dbReference type="RefSeq" id="WP_317637398.1">
    <property type="nucleotide sequence ID" value="NZ_AP026803.1"/>
</dbReference>
<dbReference type="Gene3D" id="3.40.50.300">
    <property type="entry name" value="P-loop containing nucleotide triphosphate hydrolases"/>
    <property type="match status" value="1"/>
</dbReference>
<organism evidence="1 2">
    <name type="scientific">Lactobacillus xylocopicola</name>
    <dbReference type="NCBI Taxonomy" id="2976676"/>
    <lineage>
        <taxon>Bacteria</taxon>
        <taxon>Bacillati</taxon>
        <taxon>Bacillota</taxon>
        <taxon>Bacilli</taxon>
        <taxon>Lactobacillales</taxon>
        <taxon>Lactobacillaceae</taxon>
        <taxon>Lactobacillus</taxon>
    </lineage>
</organism>
<keyword evidence="1" id="KW-0808">Transferase</keyword>
<gene>
    <name evidence="1" type="ORF">KIM322_14350</name>
</gene>